<evidence type="ECO:0000313" key="7">
    <source>
        <dbReference type="Proteomes" id="UP000663281"/>
    </source>
</evidence>
<dbReference type="Proteomes" id="UP000663281">
    <property type="component" value="Chromosome"/>
</dbReference>
<dbReference type="GO" id="GO:0000976">
    <property type="term" value="F:transcription cis-regulatory region binding"/>
    <property type="evidence" value="ECO:0007669"/>
    <property type="project" value="TreeGrafter"/>
</dbReference>
<dbReference type="InterPro" id="IPR001867">
    <property type="entry name" value="OmpR/PhoB-type_DNA-bd"/>
</dbReference>
<feature type="domain" description="OmpR/PhoB-type" evidence="5">
    <location>
        <begin position="122"/>
        <end position="221"/>
    </location>
</feature>
<evidence type="ECO:0000259" key="5">
    <source>
        <dbReference type="PROSITE" id="PS51755"/>
    </source>
</evidence>
<dbReference type="PROSITE" id="PS51755">
    <property type="entry name" value="OMPR_PHOB"/>
    <property type="match status" value="1"/>
</dbReference>
<evidence type="ECO:0000313" key="6">
    <source>
        <dbReference type="EMBL" id="QSX30334.1"/>
    </source>
</evidence>
<dbReference type="InterPro" id="IPR036388">
    <property type="entry name" value="WH-like_DNA-bd_sf"/>
</dbReference>
<evidence type="ECO:0000256" key="2">
    <source>
        <dbReference type="PROSITE-ProRule" id="PRU00169"/>
    </source>
</evidence>
<dbReference type="RefSeq" id="WP_207325206.1">
    <property type="nucleotide sequence ID" value="NZ_CP071504.1"/>
</dbReference>
<dbReference type="GO" id="GO:0005829">
    <property type="term" value="C:cytosol"/>
    <property type="evidence" value="ECO:0007669"/>
    <property type="project" value="TreeGrafter"/>
</dbReference>
<gene>
    <name evidence="6" type="ORF">JYB88_01325</name>
</gene>
<dbReference type="EMBL" id="CP071504">
    <property type="protein sequence ID" value="QSX30334.1"/>
    <property type="molecule type" value="Genomic_DNA"/>
</dbReference>
<dbReference type="InterPro" id="IPR011006">
    <property type="entry name" value="CheY-like_superfamily"/>
</dbReference>
<dbReference type="Gene3D" id="6.10.250.690">
    <property type="match status" value="1"/>
</dbReference>
<organism evidence="6 7">
    <name type="scientific">Shewanella cyperi</name>
    <dbReference type="NCBI Taxonomy" id="2814292"/>
    <lineage>
        <taxon>Bacteria</taxon>
        <taxon>Pseudomonadati</taxon>
        <taxon>Pseudomonadota</taxon>
        <taxon>Gammaproteobacteria</taxon>
        <taxon>Alteromonadales</taxon>
        <taxon>Shewanellaceae</taxon>
        <taxon>Shewanella</taxon>
    </lineage>
</organism>
<dbReference type="SMART" id="SM00448">
    <property type="entry name" value="REC"/>
    <property type="match status" value="1"/>
</dbReference>
<keyword evidence="1 3" id="KW-0238">DNA-binding</keyword>
<dbReference type="SMART" id="SM00862">
    <property type="entry name" value="Trans_reg_C"/>
    <property type="match status" value="1"/>
</dbReference>
<dbReference type="GO" id="GO:0000156">
    <property type="term" value="F:phosphorelay response regulator activity"/>
    <property type="evidence" value="ECO:0007669"/>
    <property type="project" value="TreeGrafter"/>
</dbReference>
<dbReference type="KEGG" id="scyp:JYB88_01325"/>
<sequence>MTDTVVLVEDDQEIAEIVLMYLHAAGLKTQHFADGVGVARWVQAHAPALVLLDLDLPTKQGLEVCQEIRAFSNLPIIMTTAKVEEVDRLVGLEIGADDYVCKPFSVKELVARVKVQLRRLNREAMVDSGLKVDADSFNLSMGPAAVELTAIEFKLFHLLYSNPNRIYSRAQILDLVYQDYRDVSDRTVDSHIRNVRKKLASLGIEQELIRSVYGAGYKFEPLP</sequence>
<dbReference type="GO" id="GO:0006355">
    <property type="term" value="P:regulation of DNA-templated transcription"/>
    <property type="evidence" value="ECO:0007669"/>
    <property type="project" value="InterPro"/>
</dbReference>
<dbReference type="PANTHER" id="PTHR48111">
    <property type="entry name" value="REGULATOR OF RPOS"/>
    <property type="match status" value="1"/>
</dbReference>
<dbReference type="SUPFAM" id="SSF46894">
    <property type="entry name" value="C-terminal effector domain of the bipartite response regulators"/>
    <property type="match status" value="1"/>
</dbReference>
<evidence type="ECO:0000256" key="1">
    <source>
        <dbReference type="ARBA" id="ARBA00023125"/>
    </source>
</evidence>
<feature type="DNA-binding region" description="OmpR/PhoB-type" evidence="3">
    <location>
        <begin position="122"/>
        <end position="221"/>
    </location>
</feature>
<accession>A0A974XL11</accession>
<feature type="modified residue" description="4-aspartylphosphate" evidence="2">
    <location>
        <position position="53"/>
    </location>
</feature>
<name>A0A974XL11_9GAMM</name>
<protein>
    <submittedName>
        <fullName evidence="6">Response regulator</fullName>
    </submittedName>
</protein>
<proteinExistence type="predicted"/>
<dbReference type="InterPro" id="IPR016032">
    <property type="entry name" value="Sig_transdc_resp-reg_C-effctor"/>
</dbReference>
<feature type="domain" description="Response regulatory" evidence="4">
    <location>
        <begin position="4"/>
        <end position="117"/>
    </location>
</feature>
<keyword evidence="7" id="KW-1185">Reference proteome</keyword>
<dbReference type="InterPro" id="IPR039420">
    <property type="entry name" value="WalR-like"/>
</dbReference>
<dbReference type="CDD" id="cd00383">
    <property type="entry name" value="trans_reg_C"/>
    <property type="match status" value="1"/>
</dbReference>
<dbReference type="Pfam" id="PF00486">
    <property type="entry name" value="Trans_reg_C"/>
    <property type="match status" value="1"/>
</dbReference>
<dbReference type="GO" id="GO:0032993">
    <property type="term" value="C:protein-DNA complex"/>
    <property type="evidence" value="ECO:0007669"/>
    <property type="project" value="TreeGrafter"/>
</dbReference>
<dbReference type="PROSITE" id="PS50110">
    <property type="entry name" value="RESPONSE_REGULATORY"/>
    <property type="match status" value="1"/>
</dbReference>
<dbReference type="AlphaFoldDB" id="A0A974XL11"/>
<keyword evidence="2" id="KW-0597">Phosphoprotein</keyword>
<dbReference type="PANTHER" id="PTHR48111:SF59">
    <property type="entry name" value="TRANSCRIPTIONAL REGULATORY PROTEIN BAER"/>
    <property type="match status" value="1"/>
</dbReference>
<dbReference type="Pfam" id="PF00072">
    <property type="entry name" value="Response_reg"/>
    <property type="match status" value="1"/>
</dbReference>
<reference evidence="6 7" key="1">
    <citation type="submission" date="2021-03" db="EMBL/GenBank/DDBJ databases">
        <title>Novel species identification of genus Shewanella.</title>
        <authorList>
            <person name="Liu G."/>
            <person name="Zhang Q."/>
        </authorList>
    </citation>
    <scope>NUCLEOTIDE SEQUENCE [LARGE SCALE GENOMIC DNA]</scope>
    <source>
        <strain evidence="6 7">FJAT-53726</strain>
    </source>
</reference>
<dbReference type="InterPro" id="IPR001789">
    <property type="entry name" value="Sig_transdc_resp-reg_receiver"/>
</dbReference>
<evidence type="ECO:0000259" key="4">
    <source>
        <dbReference type="PROSITE" id="PS50110"/>
    </source>
</evidence>
<evidence type="ECO:0000256" key="3">
    <source>
        <dbReference type="PROSITE-ProRule" id="PRU01091"/>
    </source>
</evidence>
<dbReference type="SUPFAM" id="SSF52172">
    <property type="entry name" value="CheY-like"/>
    <property type="match status" value="1"/>
</dbReference>
<dbReference type="Gene3D" id="3.40.50.2300">
    <property type="match status" value="1"/>
</dbReference>
<dbReference type="Gene3D" id="1.10.10.10">
    <property type="entry name" value="Winged helix-like DNA-binding domain superfamily/Winged helix DNA-binding domain"/>
    <property type="match status" value="1"/>
</dbReference>